<name>A0A183K9V6_9TREM</name>
<evidence type="ECO:0000313" key="3">
    <source>
        <dbReference type="Proteomes" id="UP000279833"/>
    </source>
</evidence>
<evidence type="ECO:0000313" key="4">
    <source>
        <dbReference type="WBParaSite" id="SCUD_0001178901-mRNA-1"/>
    </source>
</evidence>
<evidence type="ECO:0000313" key="2">
    <source>
        <dbReference type="EMBL" id="VDP46079.1"/>
    </source>
</evidence>
<proteinExistence type="predicted"/>
<dbReference type="AlphaFoldDB" id="A0A183K9V6"/>
<evidence type="ECO:0000256" key="1">
    <source>
        <dbReference type="SAM" id="Phobius"/>
    </source>
</evidence>
<keyword evidence="1" id="KW-1133">Transmembrane helix</keyword>
<feature type="transmembrane region" description="Helical" evidence="1">
    <location>
        <begin position="12"/>
        <end position="34"/>
    </location>
</feature>
<sequence>MFHQRKRFRYVFALGSILGILIFLLATLLVVYSLRHKLFEHYHKTIDLAAISSSNRLGSCSLGTFSRSKDTLLFPTCKKSLMSFHNNSNNSNHNHTIFTNGNLFKSDLHLLSHNTINESLPDFQNTAQQQQTFSLHSSTVSGVNRKPSNIDF</sequence>
<gene>
    <name evidence="2" type="ORF">SCUD_LOCUS11789</name>
</gene>
<keyword evidence="1" id="KW-0812">Transmembrane</keyword>
<dbReference type="EMBL" id="UZAK01034650">
    <property type="protein sequence ID" value="VDP46079.1"/>
    <property type="molecule type" value="Genomic_DNA"/>
</dbReference>
<reference evidence="4" key="1">
    <citation type="submission" date="2016-06" db="UniProtKB">
        <authorList>
            <consortium name="WormBaseParasite"/>
        </authorList>
    </citation>
    <scope>IDENTIFICATION</scope>
</reference>
<dbReference type="WBParaSite" id="SCUD_0001178901-mRNA-1">
    <property type="protein sequence ID" value="SCUD_0001178901-mRNA-1"/>
    <property type="gene ID" value="SCUD_0001178901"/>
</dbReference>
<reference evidence="2 3" key="2">
    <citation type="submission" date="2018-11" db="EMBL/GenBank/DDBJ databases">
        <authorList>
            <consortium name="Pathogen Informatics"/>
        </authorList>
    </citation>
    <scope>NUCLEOTIDE SEQUENCE [LARGE SCALE GENOMIC DNA]</scope>
    <source>
        <strain evidence="2">Dakar</strain>
        <strain evidence="3">Dakar, Senegal</strain>
    </source>
</reference>
<protein>
    <submittedName>
        <fullName evidence="2 4">Uncharacterized protein</fullName>
    </submittedName>
</protein>
<keyword evidence="3" id="KW-1185">Reference proteome</keyword>
<organism evidence="4">
    <name type="scientific">Schistosoma curassoni</name>
    <dbReference type="NCBI Taxonomy" id="6186"/>
    <lineage>
        <taxon>Eukaryota</taxon>
        <taxon>Metazoa</taxon>
        <taxon>Spiralia</taxon>
        <taxon>Lophotrochozoa</taxon>
        <taxon>Platyhelminthes</taxon>
        <taxon>Trematoda</taxon>
        <taxon>Digenea</taxon>
        <taxon>Strigeidida</taxon>
        <taxon>Schistosomatoidea</taxon>
        <taxon>Schistosomatidae</taxon>
        <taxon>Schistosoma</taxon>
    </lineage>
</organism>
<keyword evidence="1" id="KW-0472">Membrane</keyword>
<accession>A0A183K9V6</accession>
<dbReference type="Proteomes" id="UP000279833">
    <property type="component" value="Unassembled WGS sequence"/>
</dbReference>